<dbReference type="SUPFAM" id="SSF53300">
    <property type="entry name" value="vWA-like"/>
    <property type="match status" value="1"/>
</dbReference>
<evidence type="ECO:0000313" key="3">
    <source>
        <dbReference type="EMBL" id="MDC0716540.1"/>
    </source>
</evidence>
<dbReference type="SMART" id="SM00327">
    <property type="entry name" value="VWA"/>
    <property type="match status" value="1"/>
</dbReference>
<reference evidence="3 4" key="1">
    <citation type="submission" date="2022-11" db="EMBL/GenBank/DDBJ databases">
        <title>Minimal conservation of predation-associated metabolite biosynthetic gene clusters underscores biosynthetic potential of Myxococcota including descriptions for ten novel species: Archangium lansinium sp. nov., Myxococcus landrumus sp. nov., Nannocystis bai.</title>
        <authorList>
            <person name="Ahearne A."/>
            <person name="Stevens C."/>
            <person name="Dowd S."/>
        </authorList>
    </citation>
    <scope>NUCLEOTIDE SEQUENCE [LARGE SCALE GENOMIC DNA]</scope>
    <source>
        <strain evidence="3 4">BB15-2</strain>
    </source>
</reference>
<dbReference type="PROSITE" id="PS50234">
    <property type="entry name" value="VWFA"/>
    <property type="match status" value="1"/>
</dbReference>
<evidence type="ECO:0000313" key="4">
    <source>
        <dbReference type="Proteomes" id="UP001221686"/>
    </source>
</evidence>
<sequence length="501" mass="52637">MNLNRSLLARAGRPGALILPLLAALTGACGDDGAYYASGGYDGYGEPPGEEPAPKPMPDDAEAEEQPACDMDSPVTLFLSPDDSNSTSSPVQAREAILSGRRLGSVPLRTWEFLNYYAFNYPAAKPGELTLTTELTRIEGMPEGQFVMQIGVAGEAIGNADRRLMNVTLVLDESGSMEGEAMAMQQEVCRRIAGSLRAGDVVSVVGWDIENAIKLAGHEIAGADDPALVGVCDGLQAGGGTDLHGGLTAGYELAHQYFDASRINRVVLVSDGGANAGITDSEIIGAGAGAQDQEGIYLVGVGVGLPDAYNDSLMDAVTDVGRGASLFVSSVEEAQRMFGERFVQTMAVAARDVRVRLEMPPGFSIVKFSGEEFSADPADIEPQHLAPNDAMVFHQVIETCAPEQFDPNTSFTVVAQWKDAVTFAQRETQVSLQLGEVLAAESAMLKKGAAVFAYAEALKAVRDGKSSKEMLDAASAALARAEAALPGDADLAEIRQILGAL</sequence>
<evidence type="ECO:0000259" key="2">
    <source>
        <dbReference type="PROSITE" id="PS50234"/>
    </source>
</evidence>
<dbReference type="PROSITE" id="PS51257">
    <property type="entry name" value="PROKAR_LIPOPROTEIN"/>
    <property type="match status" value="1"/>
</dbReference>
<dbReference type="InterPro" id="IPR002035">
    <property type="entry name" value="VWF_A"/>
</dbReference>
<dbReference type="Pfam" id="PF13519">
    <property type="entry name" value="VWA_2"/>
    <property type="match status" value="1"/>
</dbReference>
<accession>A0ABT5DTQ2</accession>
<dbReference type="Gene3D" id="3.40.50.410">
    <property type="entry name" value="von Willebrand factor, type A domain"/>
    <property type="match status" value="1"/>
</dbReference>
<proteinExistence type="predicted"/>
<dbReference type="Proteomes" id="UP001221686">
    <property type="component" value="Unassembled WGS sequence"/>
</dbReference>
<comment type="caution">
    <text evidence="3">The sequence shown here is derived from an EMBL/GenBank/DDBJ whole genome shotgun (WGS) entry which is preliminary data.</text>
</comment>
<dbReference type="RefSeq" id="WP_272085032.1">
    <property type="nucleotide sequence ID" value="NZ_JAQNDL010000001.1"/>
</dbReference>
<protein>
    <submittedName>
        <fullName evidence="3">VWA domain-containing protein</fullName>
    </submittedName>
</protein>
<gene>
    <name evidence="3" type="ORF">POL25_06535</name>
</gene>
<feature type="domain" description="VWFA" evidence="2">
    <location>
        <begin position="166"/>
        <end position="346"/>
    </location>
</feature>
<dbReference type="EMBL" id="JAQNDL010000001">
    <property type="protein sequence ID" value="MDC0716540.1"/>
    <property type="molecule type" value="Genomic_DNA"/>
</dbReference>
<dbReference type="InterPro" id="IPR036465">
    <property type="entry name" value="vWFA_dom_sf"/>
</dbReference>
<keyword evidence="4" id="KW-1185">Reference proteome</keyword>
<name>A0ABT5DTQ2_9BACT</name>
<feature type="region of interest" description="Disordered" evidence="1">
    <location>
        <begin position="41"/>
        <end position="69"/>
    </location>
</feature>
<evidence type="ECO:0000256" key="1">
    <source>
        <dbReference type="SAM" id="MobiDB-lite"/>
    </source>
</evidence>
<organism evidence="3 4">
    <name type="scientific">Nannocystis bainbridge</name>
    <dbReference type="NCBI Taxonomy" id="2995303"/>
    <lineage>
        <taxon>Bacteria</taxon>
        <taxon>Pseudomonadati</taxon>
        <taxon>Myxococcota</taxon>
        <taxon>Polyangia</taxon>
        <taxon>Nannocystales</taxon>
        <taxon>Nannocystaceae</taxon>
        <taxon>Nannocystis</taxon>
    </lineage>
</organism>